<dbReference type="SUPFAM" id="SSF53383">
    <property type="entry name" value="PLP-dependent transferases"/>
    <property type="match status" value="1"/>
</dbReference>
<dbReference type="Gene3D" id="3.90.1150.10">
    <property type="entry name" value="Aspartate Aminotransferase, domain 1"/>
    <property type="match status" value="1"/>
</dbReference>
<dbReference type="PANTHER" id="PTHR42806:SF1">
    <property type="entry name" value="GLYCINE DEHYDROGENASE (DECARBOXYLATING)"/>
    <property type="match status" value="1"/>
</dbReference>
<dbReference type="GO" id="GO:0019464">
    <property type="term" value="P:glycine decarboxylation via glycine cleavage system"/>
    <property type="evidence" value="ECO:0007669"/>
    <property type="project" value="UniProtKB-UniRule"/>
</dbReference>
<comment type="function">
    <text evidence="1 4">The glycine cleavage system catalyzes the degradation of glycine. The P protein binds the alpha-amino group of glycine through its pyridoxal phosphate cofactor; CO(2) is released and the remaining methylamine moiety is then transferred to the lipoamide cofactor of the H protein.</text>
</comment>
<dbReference type="CDD" id="cd00613">
    <property type="entry name" value="GDC-P"/>
    <property type="match status" value="1"/>
</dbReference>
<proteinExistence type="inferred from homology"/>
<comment type="catalytic activity">
    <reaction evidence="3 4">
        <text>N(6)-[(R)-lipoyl]-L-lysyl-[glycine-cleavage complex H protein] + glycine + H(+) = N(6)-[(R)-S(8)-aminomethyldihydrolipoyl]-L-lysyl-[glycine-cleavage complex H protein] + CO2</text>
        <dbReference type="Rhea" id="RHEA:24304"/>
        <dbReference type="Rhea" id="RHEA-COMP:10494"/>
        <dbReference type="Rhea" id="RHEA-COMP:10495"/>
        <dbReference type="ChEBI" id="CHEBI:15378"/>
        <dbReference type="ChEBI" id="CHEBI:16526"/>
        <dbReference type="ChEBI" id="CHEBI:57305"/>
        <dbReference type="ChEBI" id="CHEBI:83099"/>
        <dbReference type="ChEBI" id="CHEBI:83143"/>
        <dbReference type="EC" id="1.4.4.2"/>
    </reaction>
</comment>
<comment type="similarity">
    <text evidence="4">Belongs to the GcvP family. N-terminal subunit subfamily.</text>
</comment>
<dbReference type="AlphaFoldDB" id="A0A9D2HF43"/>
<protein>
    <recommendedName>
        <fullName evidence="4">Probable glycine dehydrogenase (decarboxylating) subunit 1</fullName>
        <ecNumber evidence="4">1.4.4.2</ecNumber>
    </recommendedName>
    <alternativeName>
        <fullName evidence="4">Glycine cleavage system P-protein subunit 1</fullName>
    </alternativeName>
    <alternativeName>
        <fullName evidence="4">Glycine decarboxylase subunit 1</fullName>
    </alternativeName>
    <alternativeName>
        <fullName evidence="4">Glycine dehydrogenase (aminomethyl-transferring) subunit 1</fullName>
    </alternativeName>
</protein>
<evidence type="ECO:0000259" key="5">
    <source>
        <dbReference type="Pfam" id="PF02347"/>
    </source>
</evidence>
<dbReference type="InterPro" id="IPR015421">
    <property type="entry name" value="PyrdxlP-dep_Trfase_major"/>
</dbReference>
<dbReference type="EMBL" id="DXAN01000028">
    <property type="protein sequence ID" value="HJA09319.1"/>
    <property type="molecule type" value="Genomic_DNA"/>
</dbReference>
<gene>
    <name evidence="4 6" type="primary">gcvPA</name>
    <name evidence="6" type="ORF">H9962_09050</name>
</gene>
<accession>A0A9D2HF43</accession>
<dbReference type="GO" id="GO:0009116">
    <property type="term" value="P:nucleoside metabolic process"/>
    <property type="evidence" value="ECO:0007669"/>
    <property type="project" value="InterPro"/>
</dbReference>
<keyword evidence="2 4" id="KW-0560">Oxidoreductase</keyword>
<feature type="domain" description="Glycine cleavage system P-protein N-terminal" evidence="5">
    <location>
        <begin position="3"/>
        <end position="436"/>
    </location>
</feature>
<dbReference type="InterPro" id="IPR020581">
    <property type="entry name" value="GDC_P"/>
</dbReference>
<dbReference type="InterPro" id="IPR023010">
    <property type="entry name" value="GcvPA"/>
</dbReference>
<comment type="subunit">
    <text evidence="4">The glycine cleavage system is composed of four proteins: P, T, L and H. In this organism, the P 'protein' is a heterodimer of two subunits.</text>
</comment>
<evidence type="ECO:0000313" key="6">
    <source>
        <dbReference type="EMBL" id="HJA09319.1"/>
    </source>
</evidence>
<dbReference type="EC" id="1.4.4.2" evidence="4"/>
<dbReference type="NCBIfam" id="NF001696">
    <property type="entry name" value="PRK00451.1"/>
    <property type="match status" value="1"/>
</dbReference>
<evidence type="ECO:0000313" key="7">
    <source>
        <dbReference type="Proteomes" id="UP000824225"/>
    </source>
</evidence>
<evidence type="ECO:0000256" key="1">
    <source>
        <dbReference type="ARBA" id="ARBA00003788"/>
    </source>
</evidence>
<dbReference type="InterPro" id="IPR049315">
    <property type="entry name" value="GDC-P_N"/>
</dbReference>
<dbReference type="PANTHER" id="PTHR42806">
    <property type="entry name" value="GLYCINE CLEAVAGE SYSTEM P-PROTEIN"/>
    <property type="match status" value="1"/>
</dbReference>
<dbReference type="Gene3D" id="3.40.640.10">
    <property type="entry name" value="Type I PLP-dependent aspartate aminotransferase-like (Major domain)"/>
    <property type="match status" value="1"/>
</dbReference>
<dbReference type="Proteomes" id="UP000824225">
    <property type="component" value="Unassembled WGS sequence"/>
</dbReference>
<organism evidence="6 7">
    <name type="scientific">Candidatus Mailhella merdigallinarum</name>
    <dbReference type="NCBI Taxonomy" id="2838658"/>
    <lineage>
        <taxon>Bacteria</taxon>
        <taxon>Pseudomonadati</taxon>
        <taxon>Thermodesulfobacteriota</taxon>
        <taxon>Desulfovibrionia</taxon>
        <taxon>Desulfovibrionales</taxon>
        <taxon>Desulfovibrionaceae</taxon>
        <taxon>Mailhella</taxon>
    </lineage>
</organism>
<comment type="caution">
    <text evidence="6">The sequence shown here is derived from an EMBL/GenBank/DDBJ whole genome shotgun (WGS) entry which is preliminary data.</text>
</comment>
<evidence type="ECO:0000256" key="4">
    <source>
        <dbReference type="HAMAP-Rule" id="MF_00712"/>
    </source>
</evidence>
<dbReference type="HAMAP" id="MF_00712">
    <property type="entry name" value="GcvPA"/>
    <property type="match status" value="1"/>
</dbReference>
<evidence type="ECO:0000256" key="3">
    <source>
        <dbReference type="ARBA" id="ARBA00049026"/>
    </source>
</evidence>
<sequence length="454" mass="49022">MPYIPHTEEETRAMLDVVGVRTLDDLFADIEPSMRPRRFDVPEGQSEMDVCARLEALAARNHTGVVGFLGAGFYDHHIPKAVDALAGRGEFLTAYTPYQPEVSQGTLQAIFEFQTSMCRLLDMDCANASVYDGGSALFEAGMMAIRLTKRRKLVVDEAVNPIWRTMLTSYTRNLNLNLVTVPHKNGVSDQAALKAAAGDGECAAVMVQNPNFFGVADDYTDLFAHARSQGALGVLSVYPVMQSVLKTPGEMGADIAVADGQALGMPLSFGGPYLGIMTCKKSLIRQMPGRIVGRTKDVDGNTGYVLTLQAREQHIRRAKATSNICSNQALCALRSLIHLSLLGPEGLIRTAELGMANARYAVERLTALPGVRLLNDAPFGNEVALELPVDAYGLADALTRQGYVPGFPVGRYYPGMDKVLLVACTEKHSREQIGVLAELMGAALRAQTTKGGLL</sequence>
<dbReference type="Pfam" id="PF02347">
    <property type="entry name" value="GDC-P"/>
    <property type="match status" value="1"/>
</dbReference>
<reference evidence="6" key="2">
    <citation type="submission" date="2021-04" db="EMBL/GenBank/DDBJ databases">
        <authorList>
            <person name="Gilroy R."/>
        </authorList>
    </citation>
    <scope>NUCLEOTIDE SEQUENCE</scope>
    <source>
        <strain evidence="6">CHK186-16707</strain>
    </source>
</reference>
<dbReference type="InterPro" id="IPR015422">
    <property type="entry name" value="PyrdxlP-dep_Trfase_small"/>
</dbReference>
<dbReference type="InterPro" id="IPR015424">
    <property type="entry name" value="PyrdxlP-dep_Trfase"/>
</dbReference>
<dbReference type="GO" id="GO:0004375">
    <property type="term" value="F:glycine dehydrogenase (decarboxylating) activity"/>
    <property type="evidence" value="ECO:0007669"/>
    <property type="project" value="UniProtKB-EC"/>
</dbReference>
<evidence type="ECO:0000256" key="2">
    <source>
        <dbReference type="ARBA" id="ARBA00023002"/>
    </source>
</evidence>
<name>A0A9D2HF43_9BACT</name>
<reference evidence="6" key="1">
    <citation type="journal article" date="2021" name="PeerJ">
        <title>Extensive microbial diversity within the chicken gut microbiome revealed by metagenomics and culture.</title>
        <authorList>
            <person name="Gilroy R."/>
            <person name="Ravi A."/>
            <person name="Getino M."/>
            <person name="Pursley I."/>
            <person name="Horton D.L."/>
            <person name="Alikhan N.F."/>
            <person name="Baker D."/>
            <person name="Gharbi K."/>
            <person name="Hall N."/>
            <person name="Watson M."/>
            <person name="Adriaenssens E.M."/>
            <person name="Foster-Nyarko E."/>
            <person name="Jarju S."/>
            <person name="Secka A."/>
            <person name="Antonio M."/>
            <person name="Oren A."/>
            <person name="Chaudhuri R.R."/>
            <person name="La Ragione R."/>
            <person name="Hildebrand F."/>
            <person name="Pallen M.J."/>
        </authorList>
    </citation>
    <scope>NUCLEOTIDE SEQUENCE</scope>
    <source>
        <strain evidence="6">CHK186-16707</strain>
    </source>
</reference>
<dbReference type="PIRSF" id="PIRSF006815">
    <property type="entry name" value="GcvPA"/>
    <property type="match status" value="1"/>
</dbReference>